<keyword evidence="2" id="KW-1003">Cell membrane</keyword>
<dbReference type="RefSeq" id="WP_091772004.1">
    <property type="nucleotide sequence ID" value="NZ_FOES01000001.1"/>
</dbReference>
<keyword evidence="5 7" id="KW-0472">Membrane</keyword>
<evidence type="ECO:0000313" key="9">
    <source>
        <dbReference type="EMBL" id="SEP55403.1"/>
    </source>
</evidence>
<dbReference type="Proteomes" id="UP000199427">
    <property type="component" value="Unassembled WGS sequence"/>
</dbReference>
<evidence type="ECO:0000256" key="2">
    <source>
        <dbReference type="ARBA" id="ARBA00022475"/>
    </source>
</evidence>
<feature type="domain" description="ABC3 transporter permease C-terminal" evidence="8">
    <location>
        <begin position="722"/>
        <end position="816"/>
    </location>
</feature>
<evidence type="ECO:0000256" key="6">
    <source>
        <dbReference type="SAM" id="Coils"/>
    </source>
</evidence>
<protein>
    <submittedName>
        <fullName evidence="9">Putative ABC transport system permease protein</fullName>
    </submittedName>
</protein>
<feature type="transmembrane region" description="Helical" evidence="7">
    <location>
        <begin position="680"/>
        <end position="699"/>
    </location>
</feature>
<accession>A0A1H8YTI2</accession>
<dbReference type="InterPro" id="IPR003838">
    <property type="entry name" value="ABC3_permease_C"/>
</dbReference>
<dbReference type="STRING" id="571933.SAMN05216362_10151"/>
<keyword evidence="10" id="KW-1185">Reference proteome</keyword>
<dbReference type="EMBL" id="FOES01000001">
    <property type="protein sequence ID" value="SEP55403.1"/>
    <property type="molecule type" value="Genomic_DNA"/>
</dbReference>
<reference evidence="9 10" key="1">
    <citation type="submission" date="2016-10" db="EMBL/GenBank/DDBJ databases">
        <authorList>
            <person name="de Groot N.N."/>
        </authorList>
    </citation>
    <scope>NUCLEOTIDE SEQUENCE [LARGE SCALE GENOMIC DNA]</scope>
    <source>
        <strain evidence="9 10">DSM 21633</strain>
    </source>
</reference>
<dbReference type="GO" id="GO:0005886">
    <property type="term" value="C:plasma membrane"/>
    <property type="evidence" value="ECO:0007669"/>
    <property type="project" value="UniProtKB-SubCell"/>
</dbReference>
<feature type="coiled-coil region" evidence="6">
    <location>
        <begin position="274"/>
        <end position="301"/>
    </location>
</feature>
<feature type="transmembrane region" description="Helical" evidence="7">
    <location>
        <begin position="629"/>
        <end position="649"/>
    </location>
</feature>
<evidence type="ECO:0000256" key="7">
    <source>
        <dbReference type="SAM" id="Phobius"/>
    </source>
</evidence>
<dbReference type="Pfam" id="PF02687">
    <property type="entry name" value="FtsX"/>
    <property type="match status" value="1"/>
</dbReference>
<feature type="transmembrane region" description="Helical" evidence="7">
    <location>
        <begin position="16"/>
        <end position="38"/>
    </location>
</feature>
<proteinExistence type="predicted"/>
<feature type="transmembrane region" description="Helical" evidence="7">
    <location>
        <begin position="800"/>
        <end position="819"/>
    </location>
</feature>
<feature type="transmembrane region" description="Helical" evidence="7">
    <location>
        <begin position="719"/>
        <end position="736"/>
    </location>
</feature>
<evidence type="ECO:0000259" key="8">
    <source>
        <dbReference type="Pfam" id="PF02687"/>
    </source>
</evidence>
<organism evidence="9 10">
    <name type="scientific">Piscibacillus halophilus</name>
    <dbReference type="NCBI Taxonomy" id="571933"/>
    <lineage>
        <taxon>Bacteria</taxon>
        <taxon>Bacillati</taxon>
        <taxon>Bacillota</taxon>
        <taxon>Bacilli</taxon>
        <taxon>Bacillales</taxon>
        <taxon>Bacillaceae</taxon>
        <taxon>Piscibacillus</taxon>
    </lineage>
</organism>
<keyword evidence="3 7" id="KW-0812">Transmembrane</keyword>
<sequence length="832" mass="94802">MFSLHVQHIINNKKSIIVMILMLIVIFTLSPTAFKMVWEGHEQVNADITDFSRGDYDLLVRASQSEIERELGVVEENYLGVGNGGITYEQWENIKKDPRIETAAPVASLGFFTKIDQMYQLPKEEGSNRYTVSYKTTDGVNTYLINQQTAYLFKDNEVVYDYFYPIELMNIFGEFDNANFEIPSSYHPVIAIDPQEEKELTGIDFSILNKNINNVQTFPEESQLIPLIDIAESSTPITTEVLIERLDITHQEINDLKQAVDLSPNQSLSDLEYYAELRGEHVEERDEVKEALDTIEETDEQVHIINFFEHLSPFEQEWYMIDDDYNIVMESEYDIDEHGEAGRSSGYLSQNVIYKSLSPKYQKTQNGLSIELLDYEGEIPIHRDLEQVQFQEYDVNGDNSDLLNLFQVDTVTVGEYVDSLAASPMGIYHYQYGHLKETGEQLKPTHHPGSFLSLPANGLISIDWADEFKGEAPIDAIRVKVAGLSGYTEEASQKIQHVAEEIEEMGLHVDIVAGASHQNIDVQVEGIGMVVMPWTTLGAAESIINSWNVFSIVISISFILVALLSFVARIRTMEHELYEDKIRLGLIGWKPSTIQTFYRAQWGIQIVLSVVLSLVILLLSFGIDILMLIGWSITIFIVMIIHASFTVLYKQKNNKTHKPRQSFLIANIYYYRRHIQAASLQLLFSTSVIAFLLTVQQVVSNRISVTDLGQYIHFQINELQIILLLSVVLLTVYTLSESIYRMWKEREEQIEFLKVMGWQNKDIRRSYTKETLSWVSPSVVMGNIIGIIAVVVFFPVNLTVVGINLIVTLSILFALTIVLKVGLRQILMRGVS</sequence>
<keyword evidence="4 7" id="KW-1133">Transmembrane helix</keyword>
<dbReference type="OrthoDB" id="3268975at2"/>
<comment type="subcellular location">
    <subcellularLocation>
        <location evidence="1">Cell membrane</location>
        <topology evidence="1">Multi-pass membrane protein</topology>
    </subcellularLocation>
</comment>
<gene>
    <name evidence="9" type="ORF">SAMN05216362_10151</name>
</gene>
<feature type="transmembrane region" description="Helical" evidence="7">
    <location>
        <begin position="547"/>
        <end position="568"/>
    </location>
</feature>
<evidence type="ECO:0000256" key="3">
    <source>
        <dbReference type="ARBA" id="ARBA00022692"/>
    </source>
</evidence>
<evidence type="ECO:0000256" key="4">
    <source>
        <dbReference type="ARBA" id="ARBA00022989"/>
    </source>
</evidence>
<evidence type="ECO:0000313" key="10">
    <source>
        <dbReference type="Proteomes" id="UP000199427"/>
    </source>
</evidence>
<evidence type="ECO:0000256" key="5">
    <source>
        <dbReference type="ARBA" id="ARBA00023136"/>
    </source>
</evidence>
<evidence type="ECO:0000256" key="1">
    <source>
        <dbReference type="ARBA" id="ARBA00004651"/>
    </source>
</evidence>
<dbReference type="AlphaFoldDB" id="A0A1H8YTI2"/>
<feature type="transmembrane region" description="Helical" evidence="7">
    <location>
        <begin position="602"/>
        <end position="623"/>
    </location>
</feature>
<keyword evidence="6" id="KW-0175">Coiled coil</keyword>
<name>A0A1H8YTI2_9BACI</name>
<feature type="transmembrane region" description="Helical" evidence="7">
    <location>
        <begin position="771"/>
        <end position="794"/>
    </location>
</feature>